<evidence type="ECO:0000256" key="5">
    <source>
        <dbReference type="ARBA" id="ARBA00004892"/>
    </source>
</evidence>
<comment type="cofactor">
    <cofactor evidence="3">
        <name>Fe(2+)</name>
        <dbReference type="ChEBI" id="CHEBI:29033"/>
    </cofactor>
</comment>
<dbReference type="EC" id="4.2.1.8" evidence="7"/>
<dbReference type="GO" id="GO:0042840">
    <property type="term" value="P:D-glucuronate catabolic process"/>
    <property type="evidence" value="ECO:0007669"/>
    <property type="project" value="TreeGrafter"/>
</dbReference>
<organism evidence="11">
    <name type="scientific">Eutreptiella gymnastica</name>
    <dbReference type="NCBI Taxonomy" id="73025"/>
    <lineage>
        <taxon>Eukaryota</taxon>
        <taxon>Discoba</taxon>
        <taxon>Euglenozoa</taxon>
        <taxon>Euglenida</taxon>
        <taxon>Spirocuta</taxon>
        <taxon>Euglenophyceae</taxon>
        <taxon>Eutreptiales</taxon>
        <taxon>Eutreptiaceae</taxon>
        <taxon>Eutreptiella</taxon>
    </lineage>
</organism>
<gene>
    <name evidence="11" type="ORF">EGYM00163_LOCUS50228</name>
</gene>
<dbReference type="PANTHER" id="PTHR30387">
    <property type="entry name" value="MANNONATE DEHYDRATASE"/>
    <property type="match status" value="1"/>
</dbReference>
<evidence type="ECO:0000256" key="2">
    <source>
        <dbReference type="ARBA" id="ARBA00001936"/>
    </source>
</evidence>
<sequence>MDTMPLTVDSLTAVKSQVEAHGLTLSVVEGGPPMDKIVTGSEGREEQLEQYKQCIRIMGQVGVPVLCYNFMNWACRVGRTSYEAPARGNALTSTFDMSQWDDTPVAAELQCEPARLWENYTWFIKRIIPVCEEANVYLALHPDDPPVPRLRGVARIFNTLDAFDRMVEIEPSVRNGITYDLSLFALMGADAPREIVKRRRYIHFVHFRDVVGERTRYTETFHDEGMTDKVAAMRALQEIGFQGPMRPDHVPLMAGEEGHATGDKAKGYFSGKASGYTMQGRLYACGVLRGLIMATKGN</sequence>
<protein>
    <recommendedName>
        <fullName evidence="7">mannonate dehydratase</fullName>
        <ecNumber evidence="7">4.2.1.8</ecNumber>
    </recommendedName>
</protein>
<dbReference type="InterPro" id="IPR004628">
    <property type="entry name" value="Man_deHydtase"/>
</dbReference>
<evidence type="ECO:0000256" key="10">
    <source>
        <dbReference type="ARBA" id="ARBA00023239"/>
    </source>
</evidence>
<evidence type="ECO:0000256" key="8">
    <source>
        <dbReference type="ARBA" id="ARBA00023004"/>
    </source>
</evidence>
<accession>A0A7S4GJN5</accession>
<evidence type="ECO:0000313" key="11">
    <source>
        <dbReference type="EMBL" id="CAE0838856.1"/>
    </source>
</evidence>
<dbReference type="AlphaFoldDB" id="A0A7S4GJN5"/>
<evidence type="ECO:0000256" key="9">
    <source>
        <dbReference type="ARBA" id="ARBA00023211"/>
    </source>
</evidence>
<reference evidence="11" key="1">
    <citation type="submission" date="2021-01" db="EMBL/GenBank/DDBJ databases">
        <authorList>
            <person name="Corre E."/>
            <person name="Pelletier E."/>
            <person name="Niang G."/>
            <person name="Scheremetjew M."/>
            <person name="Finn R."/>
            <person name="Kale V."/>
            <person name="Holt S."/>
            <person name="Cochrane G."/>
            <person name="Meng A."/>
            <person name="Brown T."/>
            <person name="Cohen L."/>
        </authorList>
    </citation>
    <scope>NUCLEOTIDE SEQUENCE</scope>
    <source>
        <strain evidence="11">CCMP1594</strain>
    </source>
</reference>
<dbReference type="GO" id="GO:0008927">
    <property type="term" value="F:mannonate dehydratase activity"/>
    <property type="evidence" value="ECO:0007669"/>
    <property type="project" value="UniProtKB-EC"/>
</dbReference>
<dbReference type="Gene3D" id="3.20.20.150">
    <property type="entry name" value="Divalent-metal-dependent TIM barrel enzymes"/>
    <property type="match status" value="1"/>
</dbReference>
<comment type="catalytic activity">
    <reaction evidence="1">
        <text>D-mannonate = 2-dehydro-3-deoxy-D-gluconate + H2O</text>
        <dbReference type="Rhea" id="RHEA:20097"/>
        <dbReference type="ChEBI" id="CHEBI:15377"/>
        <dbReference type="ChEBI" id="CHEBI:17767"/>
        <dbReference type="ChEBI" id="CHEBI:57990"/>
        <dbReference type="EC" id="4.2.1.8"/>
    </reaction>
</comment>
<proteinExistence type="inferred from homology"/>
<comment type="pathway">
    <text evidence="5">Carbohydrate metabolism; pentose and glucuronate interconversion.</text>
</comment>
<keyword evidence="10" id="KW-0456">Lyase</keyword>
<evidence type="ECO:0000256" key="4">
    <source>
        <dbReference type="ARBA" id="ARBA00002713"/>
    </source>
</evidence>
<comment type="similarity">
    <text evidence="6">Belongs to the mannonate dehydratase family.</text>
</comment>
<keyword evidence="9" id="KW-0464">Manganese</keyword>
<evidence type="ECO:0000256" key="6">
    <source>
        <dbReference type="ARBA" id="ARBA00007389"/>
    </source>
</evidence>
<dbReference type="Pfam" id="PF03786">
    <property type="entry name" value="UxuA"/>
    <property type="match status" value="2"/>
</dbReference>
<dbReference type="EMBL" id="HBJA01145978">
    <property type="protein sequence ID" value="CAE0838856.1"/>
    <property type="molecule type" value="Transcribed_RNA"/>
</dbReference>
<dbReference type="InterPro" id="IPR036237">
    <property type="entry name" value="Xyl_isomerase-like_sf"/>
</dbReference>
<dbReference type="PANTHER" id="PTHR30387:SF2">
    <property type="entry name" value="MANNONATE DEHYDRATASE"/>
    <property type="match status" value="1"/>
</dbReference>
<dbReference type="SUPFAM" id="SSF51658">
    <property type="entry name" value="Xylose isomerase-like"/>
    <property type="match status" value="1"/>
</dbReference>
<comment type="cofactor">
    <cofactor evidence="2">
        <name>Mn(2+)</name>
        <dbReference type="ChEBI" id="CHEBI:29035"/>
    </cofactor>
</comment>
<dbReference type="GO" id="GO:0008198">
    <property type="term" value="F:ferrous iron binding"/>
    <property type="evidence" value="ECO:0007669"/>
    <property type="project" value="TreeGrafter"/>
</dbReference>
<name>A0A7S4GJN5_9EUGL</name>
<dbReference type="GO" id="GO:0030145">
    <property type="term" value="F:manganese ion binding"/>
    <property type="evidence" value="ECO:0007669"/>
    <property type="project" value="TreeGrafter"/>
</dbReference>
<evidence type="ECO:0000256" key="7">
    <source>
        <dbReference type="ARBA" id="ARBA00012927"/>
    </source>
</evidence>
<evidence type="ECO:0000256" key="3">
    <source>
        <dbReference type="ARBA" id="ARBA00001954"/>
    </source>
</evidence>
<keyword evidence="8" id="KW-0408">Iron</keyword>
<comment type="function">
    <text evidence="4">Catalyzes the dehydration of D-mannonate.</text>
</comment>
<evidence type="ECO:0000256" key="1">
    <source>
        <dbReference type="ARBA" id="ARBA00001794"/>
    </source>
</evidence>